<dbReference type="Proteomes" id="UP001237642">
    <property type="component" value="Unassembled WGS sequence"/>
</dbReference>
<keyword evidence="2" id="KW-1185">Reference proteome</keyword>
<reference evidence="1" key="2">
    <citation type="submission" date="2023-05" db="EMBL/GenBank/DDBJ databases">
        <authorList>
            <person name="Schelkunov M.I."/>
        </authorList>
    </citation>
    <scope>NUCLEOTIDE SEQUENCE</scope>
    <source>
        <strain evidence="1">Hsosn_3</strain>
        <tissue evidence="1">Leaf</tissue>
    </source>
</reference>
<accession>A0AAD8JB96</accession>
<dbReference type="AlphaFoldDB" id="A0AAD8JB96"/>
<organism evidence="1 2">
    <name type="scientific">Heracleum sosnowskyi</name>
    <dbReference type="NCBI Taxonomy" id="360622"/>
    <lineage>
        <taxon>Eukaryota</taxon>
        <taxon>Viridiplantae</taxon>
        <taxon>Streptophyta</taxon>
        <taxon>Embryophyta</taxon>
        <taxon>Tracheophyta</taxon>
        <taxon>Spermatophyta</taxon>
        <taxon>Magnoliopsida</taxon>
        <taxon>eudicotyledons</taxon>
        <taxon>Gunneridae</taxon>
        <taxon>Pentapetalae</taxon>
        <taxon>asterids</taxon>
        <taxon>campanulids</taxon>
        <taxon>Apiales</taxon>
        <taxon>Apiaceae</taxon>
        <taxon>Apioideae</taxon>
        <taxon>apioid superclade</taxon>
        <taxon>Tordylieae</taxon>
        <taxon>Tordyliinae</taxon>
        <taxon>Heracleum</taxon>
    </lineage>
</organism>
<proteinExistence type="predicted"/>
<evidence type="ECO:0000313" key="2">
    <source>
        <dbReference type="Proteomes" id="UP001237642"/>
    </source>
</evidence>
<gene>
    <name evidence="1" type="ORF">POM88_009085</name>
</gene>
<name>A0AAD8JB96_9APIA</name>
<protein>
    <submittedName>
        <fullName evidence="1">Ribonuclease</fullName>
    </submittedName>
</protein>
<sequence>MASFVLENHESIVGFELNTDSTSALLLSQLLDEESHVEDCDDERLTRVIRSLEAEIIEPIMMIEDDGSFMELEWDDNFVEIGNYVSNGLQEDVMITGDCSTPSDFDDVDNYNWMDMEEKTEFGGLGDDYFHYCQYDNDSCNANHNRYVTSNLEEQSYGSLWQDTNVLVM</sequence>
<reference evidence="1" key="1">
    <citation type="submission" date="2023-02" db="EMBL/GenBank/DDBJ databases">
        <title>Genome of toxic invasive species Heracleum sosnowskyi carries increased number of genes despite the absence of recent whole-genome duplications.</title>
        <authorList>
            <person name="Schelkunov M."/>
            <person name="Shtratnikova V."/>
            <person name="Makarenko M."/>
            <person name="Klepikova A."/>
            <person name="Omelchenko D."/>
            <person name="Novikova G."/>
            <person name="Obukhova E."/>
            <person name="Bogdanov V."/>
            <person name="Penin A."/>
            <person name="Logacheva M."/>
        </authorList>
    </citation>
    <scope>NUCLEOTIDE SEQUENCE</scope>
    <source>
        <strain evidence="1">Hsosn_3</strain>
        <tissue evidence="1">Leaf</tissue>
    </source>
</reference>
<dbReference type="EMBL" id="JAUIZM010000002">
    <property type="protein sequence ID" value="KAK1399222.1"/>
    <property type="molecule type" value="Genomic_DNA"/>
</dbReference>
<comment type="caution">
    <text evidence="1">The sequence shown here is derived from an EMBL/GenBank/DDBJ whole genome shotgun (WGS) entry which is preliminary data.</text>
</comment>
<dbReference type="PANTHER" id="PTHR37611:SF2">
    <property type="entry name" value="VIRUS-SPECIFIC-SIGNALING-PATHWAY REGULATED PROTEIN-RELATED"/>
    <property type="match status" value="1"/>
</dbReference>
<evidence type="ECO:0000313" key="1">
    <source>
        <dbReference type="EMBL" id="KAK1399222.1"/>
    </source>
</evidence>
<dbReference type="PANTHER" id="PTHR37611">
    <property type="entry name" value="VIRUS-SPECIFIC-SIGNALING-PATHWAY REGULATED PROTEIN-RELATED"/>
    <property type="match status" value="1"/>
</dbReference>